<dbReference type="HOGENOM" id="CLU_1533492_0_0_1"/>
<dbReference type="AlphaFoldDB" id="A0A0C3AKV5"/>
<evidence type="ECO:0000256" key="1">
    <source>
        <dbReference type="SAM" id="MobiDB-lite"/>
    </source>
</evidence>
<feature type="region of interest" description="Disordered" evidence="1">
    <location>
        <begin position="32"/>
        <end position="55"/>
    </location>
</feature>
<keyword evidence="3" id="KW-1185">Reference proteome</keyword>
<feature type="region of interest" description="Disordered" evidence="1">
    <location>
        <begin position="76"/>
        <end position="108"/>
    </location>
</feature>
<feature type="compositionally biased region" description="Polar residues" evidence="1">
    <location>
        <begin position="44"/>
        <end position="53"/>
    </location>
</feature>
<name>A0A0C3AKV5_SERVB</name>
<dbReference type="EMBL" id="KN824316">
    <property type="protein sequence ID" value="KIM25195.1"/>
    <property type="molecule type" value="Genomic_DNA"/>
</dbReference>
<dbReference type="Proteomes" id="UP000054097">
    <property type="component" value="Unassembled WGS sequence"/>
</dbReference>
<gene>
    <name evidence="2" type="ORF">M408DRAFT_221329</name>
</gene>
<evidence type="ECO:0000313" key="2">
    <source>
        <dbReference type="EMBL" id="KIM25195.1"/>
    </source>
</evidence>
<protein>
    <submittedName>
        <fullName evidence="2">Uncharacterized protein</fullName>
    </submittedName>
</protein>
<evidence type="ECO:0000313" key="3">
    <source>
        <dbReference type="Proteomes" id="UP000054097"/>
    </source>
</evidence>
<reference evidence="3" key="2">
    <citation type="submission" date="2015-01" db="EMBL/GenBank/DDBJ databases">
        <title>Evolutionary Origins and Diversification of the Mycorrhizal Mutualists.</title>
        <authorList>
            <consortium name="DOE Joint Genome Institute"/>
            <consortium name="Mycorrhizal Genomics Consortium"/>
            <person name="Kohler A."/>
            <person name="Kuo A."/>
            <person name="Nagy L.G."/>
            <person name="Floudas D."/>
            <person name="Copeland A."/>
            <person name="Barry K.W."/>
            <person name="Cichocki N."/>
            <person name="Veneault-Fourrey C."/>
            <person name="LaButti K."/>
            <person name="Lindquist E.A."/>
            <person name="Lipzen A."/>
            <person name="Lundell T."/>
            <person name="Morin E."/>
            <person name="Murat C."/>
            <person name="Riley R."/>
            <person name="Ohm R."/>
            <person name="Sun H."/>
            <person name="Tunlid A."/>
            <person name="Henrissat B."/>
            <person name="Grigoriev I.V."/>
            <person name="Hibbett D.S."/>
            <person name="Martin F."/>
        </authorList>
    </citation>
    <scope>NUCLEOTIDE SEQUENCE [LARGE SCALE GENOMIC DNA]</scope>
    <source>
        <strain evidence="3">MAFF 305830</strain>
    </source>
</reference>
<proteinExistence type="predicted"/>
<sequence>MTCMIEDCLFTESGHSPVSLERFRRHWKEAHDGGQNLKLKPSTLPDNSPSQPTQPLPDLVPAYQVFLSPVQADPRAIFRSRPPSPKAPSLGVSIMPLSPTKHGRKEAEEKKIDDFSFLDPYYAPVFAIDDLAQNGLELFKLETVPNNEAGVEGLSPTLSWTYDGYQEWNGTPDWE</sequence>
<reference evidence="2 3" key="1">
    <citation type="submission" date="2014-04" db="EMBL/GenBank/DDBJ databases">
        <authorList>
            <consortium name="DOE Joint Genome Institute"/>
            <person name="Kuo A."/>
            <person name="Zuccaro A."/>
            <person name="Kohler A."/>
            <person name="Nagy L.G."/>
            <person name="Floudas D."/>
            <person name="Copeland A."/>
            <person name="Barry K.W."/>
            <person name="Cichocki N."/>
            <person name="Veneault-Fourrey C."/>
            <person name="LaButti K."/>
            <person name="Lindquist E.A."/>
            <person name="Lipzen A."/>
            <person name="Lundell T."/>
            <person name="Morin E."/>
            <person name="Murat C."/>
            <person name="Sun H."/>
            <person name="Tunlid A."/>
            <person name="Henrissat B."/>
            <person name="Grigoriev I.V."/>
            <person name="Hibbett D.S."/>
            <person name="Martin F."/>
            <person name="Nordberg H.P."/>
            <person name="Cantor M.N."/>
            <person name="Hua S.X."/>
        </authorList>
    </citation>
    <scope>NUCLEOTIDE SEQUENCE [LARGE SCALE GENOMIC DNA]</scope>
    <source>
        <strain evidence="2 3">MAFF 305830</strain>
    </source>
</reference>
<accession>A0A0C3AKV5</accession>
<organism evidence="2 3">
    <name type="scientific">Serendipita vermifera MAFF 305830</name>
    <dbReference type="NCBI Taxonomy" id="933852"/>
    <lineage>
        <taxon>Eukaryota</taxon>
        <taxon>Fungi</taxon>
        <taxon>Dikarya</taxon>
        <taxon>Basidiomycota</taxon>
        <taxon>Agaricomycotina</taxon>
        <taxon>Agaricomycetes</taxon>
        <taxon>Sebacinales</taxon>
        <taxon>Serendipitaceae</taxon>
        <taxon>Serendipita</taxon>
    </lineage>
</organism>